<keyword evidence="3" id="KW-1185">Reference proteome</keyword>
<organism evidence="2 3">
    <name type="scientific">Piedraia hortae CBS 480.64</name>
    <dbReference type="NCBI Taxonomy" id="1314780"/>
    <lineage>
        <taxon>Eukaryota</taxon>
        <taxon>Fungi</taxon>
        <taxon>Dikarya</taxon>
        <taxon>Ascomycota</taxon>
        <taxon>Pezizomycotina</taxon>
        <taxon>Dothideomycetes</taxon>
        <taxon>Dothideomycetidae</taxon>
        <taxon>Capnodiales</taxon>
        <taxon>Piedraiaceae</taxon>
        <taxon>Piedraia</taxon>
    </lineage>
</organism>
<accession>A0A6A7CAL2</accession>
<gene>
    <name evidence="2" type="ORF">K470DRAFT_254120</name>
</gene>
<evidence type="ECO:0008006" key="4">
    <source>
        <dbReference type="Google" id="ProtNLM"/>
    </source>
</evidence>
<dbReference type="EMBL" id="MU005957">
    <property type="protein sequence ID" value="KAF2864480.1"/>
    <property type="molecule type" value="Genomic_DNA"/>
</dbReference>
<dbReference type="Proteomes" id="UP000799421">
    <property type="component" value="Unassembled WGS sequence"/>
</dbReference>
<keyword evidence="1" id="KW-0732">Signal</keyword>
<feature type="signal peptide" evidence="1">
    <location>
        <begin position="1"/>
        <end position="16"/>
    </location>
</feature>
<sequence>MWLITLVPFLAKLASALPQNVADACTTVTTAVVIPTTTATYKSTPVVTVHETTPKDLGTFTHVTTISSTTTIGTVTSTSIHCTAQTQLAPRVTVYASAPTNHRRSPLELEARACTVTVTTTTHYGQTQTFVQVSGVTSTYSDYTEFTMATITQTKYNGKAYAMASAVATTDAQCGSTNSGLKPTSTVTMDARCAPSAMTSAYNGFGIDYADNVPAGGATYTATTDDASQCCQLCAESQSCAASSWDIRNHRCVLEFPVDPNKGTLNCGEGILAFYNAGPNHPMKPGTGLFVRAMCGDVEFGNTKPDDGS</sequence>
<evidence type="ECO:0000256" key="1">
    <source>
        <dbReference type="SAM" id="SignalP"/>
    </source>
</evidence>
<evidence type="ECO:0000313" key="3">
    <source>
        <dbReference type="Proteomes" id="UP000799421"/>
    </source>
</evidence>
<name>A0A6A7CAL2_9PEZI</name>
<protein>
    <recommendedName>
        <fullName evidence="4">Apple domain-containing protein</fullName>
    </recommendedName>
</protein>
<dbReference type="OrthoDB" id="3644474at2759"/>
<evidence type="ECO:0000313" key="2">
    <source>
        <dbReference type="EMBL" id="KAF2864480.1"/>
    </source>
</evidence>
<feature type="chain" id="PRO_5025509674" description="Apple domain-containing protein" evidence="1">
    <location>
        <begin position="17"/>
        <end position="309"/>
    </location>
</feature>
<proteinExistence type="predicted"/>
<dbReference type="AlphaFoldDB" id="A0A6A7CAL2"/>
<reference evidence="2" key="1">
    <citation type="journal article" date="2020" name="Stud. Mycol.">
        <title>101 Dothideomycetes genomes: a test case for predicting lifestyles and emergence of pathogens.</title>
        <authorList>
            <person name="Haridas S."/>
            <person name="Albert R."/>
            <person name="Binder M."/>
            <person name="Bloem J."/>
            <person name="Labutti K."/>
            <person name="Salamov A."/>
            <person name="Andreopoulos B."/>
            <person name="Baker S."/>
            <person name="Barry K."/>
            <person name="Bills G."/>
            <person name="Bluhm B."/>
            <person name="Cannon C."/>
            <person name="Castanera R."/>
            <person name="Culley D."/>
            <person name="Daum C."/>
            <person name="Ezra D."/>
            <person name="Gonzalez J."/>
            <person name="Henrissat B."/>
            <person name="Kuo A."/>
            <person name="Liang C."/>
            <person name="Lipzen A."/>
            <person name="Lutzoni F."/>
            <person name="Magnuson J."/>
            <person name="Mondo S."/>
            <person name="Nolan M."/>
            <person name="Ohm R."/>
            <person name="Pangilinan J."/>
            <person name="Park H.-J."/>
            <person name="Ramirez L."/>
            <person name="Alfaro M."/>
            <person name="Sun H."/>
            <person name="Tritt A."/>
            <person name="Yoshinaga Y."/>
            <person name="Zwiers L.-H."/>
            <person name="Turgeon B."/>
            <person name="Goodwin S."/>
            <person name="Spatafora J."/>
            <person name="Crous P."/>
            <person name="Grigoriev I."/>
        </authorList>
    </citation>
    <scope>NUCLEOTIDE SEQUENCE</scope>
    <source>
        <strain evidence="2">CBS 480.64</strain>
    </source>
</reference>